<dbReference type="Proteomes" id="UP000664034">
    <property type="component" value="Unassembled WGS sequence"/>
</dbReference>
<dbReference type="InterPro" id="IPR045390">
    <property type="entry name" value="ABC-3C_MC3"/>
</dbReference>
<evidence type="ECO:0000313" key="1">
    <source>
        <dbReference type="EMBL" id="MBO0938348.1"/>
    </source>
</evidence>
<keyword evidence="2" id="KW-1185">Reference proteome</keyword>
<gene>
    <name evidence="1" type="ORF">J2I47_17485</name>
</gene>
<organism evidence="1 2">
    <name type="scientific">Fibrella rubiginis</name>
    <dbReference type="NCBI Taxonomy" id="2817060"/>
    <lineage>
        <taxon>Bacteria</taxon>
        <taxon>Pseudomonadati</taxon>
        <taxon>Bacteroidota</taxon>
        <taxon>Cytophagia</taxon>
        <taxon>Cytophagales</taxon>
        <taxon>Spirosomataceae</taxon>
        <taxon>Fibrella</taxon>
    </lineage>
</organism>
<sequence>MITWNERPGEIANLLNPAFCSLIVKTAVVEYYKRKKEGISYPLAFIILPLVLHKNTREALPATTRTKFYTWLQNNQQVRIGLDERVNSLSSYTKETLMFAIQHNIIKVDLDGLLLPVRRRLPSSYNPMTEETLYCINSASLIGKWLADVNDVDTLFSIFGIKL</sequence>
<dbReference type="RefSeq" id="WP_207365888.1">
    <property type="nucleotide sequence ID" value="NZ_JAFMYV010000009.1"/>
</dbReference>
<dbReference type="AlphaFoldDB" id="A0A939K611"/>
<reference evidence="1" key="1">
    <citation type="submission" date="2021-03" db="EMBL/GenBank/DDBJ databases">
        <title>Fibrella sp. HMF5335 genome sequencing and assembly.</title>
        <authorList>
            <person name="Kang H."/>
            <person name="Kim H."/>
            <person name="Bae S."/>
            <person name="Joh K."/>
        </authorList>
    </citation>
    <scope>NUCLEOTIDE SEQUENCE</scope>
    <source>
        <strain evidence="1">HMF5335</strain>
    </source>
</reference>
<proteinExistence type="predicted"/>
<accession>A0A939K611</accession>
<evidence type="ECO:0000313" key="2">
    <source>
        <dbReference type="Proteomes" id="UP000664034"/>
    </source>
</evidence>
<dbReference type="EMBL" id="JAFMYV010000009">
    <property type="protein sequence ID" value="MBO0938348.1"/>
    <property type="molecule type" value="Genomic_DNA"/>
</dbReference>
<name>A0A939K611_9BACT</name>
<dbReference type="Pfam" id="PF20131">
    <property type="entry name" value="MC3"/>
    <property type="match status" value="1"/>
</dbReference>
<dbReference type="PROSITE" id="PS01044">
    <property type="entry name" value="SQUALEN_PHYTOEN_SYN_1"/>
    <property type="match status" value="1"/>
</dbReference>
<protein>
    <submittedName>
        <fullName evidence="1">Uncharacterized protein</fullName>
    </submittedName>
</protein>
<dbReference type="InterPro" id="IPR019845">
    <property type="entry name" value="Squalene/phytoene_synthase_CS"/>
</dbReference>
<comment type="caution">
    <text evidence="1">The sequence shown here is derived from an EMBL/GenBank/DDBJ whole genome shotgun (WGS) entry which is preliminary data.</text>
</comment>
<dbReference type="GO" id="GO:0016765">
    <property type="term" value="F:transferase activity, transferring alkyl or aryl (other than methyl) groups"/>
    <property type="evidence" value="ECO:0007669"/>
    <property type="project" value="InterPro"/>
</dbReference>